<evidence type="ECO:0000313" key="6">
    <source>
        <dbReference type="Proteomes" id="UP001295740"/>
    </source>
</evidence>
<dbReference type="SUPFAM" id="SSF55729">
    <property type="entry name" value="Acyl-CoA N-acyltransferases (Nat)"/>
    <property type="match status" value="1"/>
</dbReference>
<dbReference type="InterPro" id="IPR051531">
    <property type="entry name" value="N-acetyltransferase"/>
</dbReference>
<dbReference type="GO" id="GO:0016747">
    <property type="term" value="F:acyltransferase activity, transferring groups other than amino-acyl groups"/>
    <property type="evidence" value="ECO:0007669"/>
    <property type="project" value="InterPro"/>
</dbReference>
<keyword evidence="1" id="KW-0808">Transferase</keyword>
<keyword evidence="2" id="KW-0012">Acyltransferase</keyword>
<feature type="domain" description="N-acetyltransferase" evidence="4">
    <location>
        <begin position="14"/>
        <end position="183"/>
    </location>
</feature>
<evidence type="ECO:0000256" key="2">
    <source>
        <dbReference type="ARBA" id="ARBA00023315"/>
    </source>
</evidence>
<protein>
    <submittedName>
        <fullName evidence="5">Uu.00g015060.m01.CDS01</fullName>
    </submittedName>
</protein>
<dbReference type="Pfam" id="PF13302">
    <property type="entry name" value="Acetyltransf_3"/>
    <property type="match status" value="1"/>
</dbReference>
<organism evidence="5 6">
    <name type="scientific">Anthostomella pinea</name>
    <dbReference type="NCBI Taxonomy" id="933095"/>
    <lineage>
        <taxon>Eukaryota</taxon>
        <taxon>Fungi</taxon>
        <taxon>Dikarya</taxon>
        <taxon>Ascomycota</taxon>
        <taxon>Pezizomycotina</taxon>
        <taxon>Sordariomycetes</taxon>
        <taxon>Xylariomycetidae</taxon>
        <taxon>Xylariales</taxon>
        <taxon>Xylariaceae</taxon>
        <taxon>Anthostomella</taxon>
    </lineage>
</organism>
<dbReference type="PANTHER" id="PTHR43792:SF8">
    <property type="entry name" value="[RIBOSOMAL PROTEIN US5]-ALANINE N-ACETYLTRANSFERASE"/>
    <property type="match status" value="1"/>
</dbReference>
<proteinExistence type="inferred from homology"/>
<keyword evidence="6" id="KW-1185">Reference proteome</keyword>
<sequence>MAALPTPIFTTSKCIVRPYAPSDAEAIALVANDPRVRATMRDRFPSPYTLAAAEFWIEHSNSATPVLNFVVCTPDNVPAGAIGLEAVPHADNDVARGTLELGYWLGNRHWGKGIMGDAARHFVRWAFAQFPDLVRIDGSIVEGNAGSEKVLLRAGFVKEGLKRCAITKNGKVSGEVIFGLIRQDLEGEGVSGSA</sequence>
<dbReference type="PROSITE" id="PS51186">
    <property type="entry name" value="GNAT"/>
    <property type="match status" value="1"/>
</dbReference>
<dbReference type="PANTHER" id="PTHR43792">
    <property type="entry name" value="GNAT FAMILY, PUTATIVE (AFU_ORTHOLOGUE AFUA_3G00765)-RELATED-RELATED"/>
    <property type="match status" value="1"/>
</dbReference>
<dbReference type="InterPro" id="IPR000182">
    <property type="entry name" value="GNAT_dom"/>
</dbReference>
<gene>
    <name evidence="5" type="ORF">KHLLAP_LOCUS13855</name>
</gene>
<reference evidence="5" key="1">
    <citation type="submission" date="2023-10" db="EMBL/GenBank/DDBJ databases">
        <authorList>
            <person name="Hackl T."/>
        </authorList>
    </citation>
    <scope>NUCLEOTIDE SEQUENCE</scope>
</reference>
<dbReference type="InterPro" id="IPR016181">
    <property type="entry name" value="Acyl_CoA_acyltransferase"/>
</dbReference>
<dbReference type="Proteomes" id="UP001295740">
    <property type="component" value="Unassembled WGS sequence"/>
</dbReference>
<evidence type="ECO:0000259" key="4">
    <source>
        <dbReference type="PROSITE" id="PS51186"/>
    </source>
</evidence>
<dbReference type="AlphaFoldDB" id="A0AAI8VYG5"/>
<dbReference type="Gene3D" id="3.40.630.30">
    <property type="match status" value="1"/>
</dbReference>
<comment type="similarity">
    <text evidence="3">Belongs to the acetyltransferase family. RimJ subfamily.</text>
</comment>
<accession>A0AAI8VYG5</accession>
<evidence type="ECO:0000256" key="1">
    <source>
        <dbReference type="ARBA" id="ARBA00022679"/>
    </source>
</evidence>
<comment type="caution">
    <text evidence="5">The sequence shown here is derived from an EMBL/GenBank/DDBJ whole genome shotgun (WGS) entry which is preliminary data.</text>
</comment>
<dbReference type="EMBL" id="CAUWAG010000020">
    <property type="protein sequence ID" value="CAJ2513387.1"/>
    <property type="molecule type" value="Genomic_DNA"/>
</dbReference>
<evidence type="ECO:0000256" key="3">
    <source>
        <dbReference type="ARBA" id="ARBA00038502"/>
    </source>
</evidence>
<name>A0AAI8VYG5_9PEZI</name>
<evidence type="ECO:0000313" key="5">
    <source>
        <dbReference type="EMBL" id="CAJ2513387.1"/>
    </source>
</evidence>